<sequence length="247" mass="26692">MKKLLLLIILTNVFTYAQVGINTVSPTETFDNNGTARLRNLPLNGSSNAISTDPSGNHTTTPNQSFNAIRTVVADANGVLGYVQQIPYQNTFFSSSLAGRQTTTLPPPAGGTSGFTTIIYPGEESDLSNSFNPSTGVFTVPSEGLYFFTASTQFDNSDPSTTSATPDFQRIGFAIERQRTVGGVPTTNIISQQFFHIITKVFASNINGSIYCLAGDRIYVKFSALTDLPNERYAVAASKFLGWKIQI</sequence>
<proteinExistence type="predicted"/>
<accession>A0A1M6U5D3</accession>
<reference evidence="3" key="5">
    <citation type="submission" date="2024-05" db="EMBL/GenBank/DDBJ databases">
        <authorList>
            <person name="Sun Q."/>
            <person name="Zhou Y."/>
        </authorList>
    </citation>
    <scope>NUCLEOTIDE SEQUENCE</scope>
    <source>
        <strain evidence="3">CGMCC 1.12707</strain>
    </source>
</reference>
<organism evidence="4 5">
    <name type="scientific">Chishuiella changwenlii</name>
    <dbReference type="NCBI Taxonomy" id="1434701"/>
    <lineage>
        <taxon>Bacteria</taxon>
        <taxon>Pseudomonadati</taxon>
        <taxon>Bacteroidota</taxon>
        <taxon>Flavobacteriia</taxon>
        <taxon>Flavobacteriales</taxon>
        <taxon>Weeksellaceae</taxon>
        <taxon>Chishuiella</taxon>
    </lineage>
</organism>
<evidence type="ECO:0000256" key="1">
    <source>
        <dbReference type="SAM" id="MobiDB-lite"/>
    </source>
</evidence>
<dbReference type="Proteomes" id="UP000650994">
    <property type="component" value="Unassembled WGS sequence"/>
</dbReference>
<protein>
    <recommendedName>
        <fullName evidence="7">C1q domain-containing protein</fullName>
    </recommendedName>
</protein>
<gene>
    <name evidence="3" type="ORF">GCM10010984_16880</name>
    <name evidence="4" type="ORF">SAMN05443634_102216</name>
</gene>
<dbReference type="Proteomes" id="UP000184120">
    <property type="component" value="Unassembled WGS sequence"/>
</dbReference>
<reference evidence="3" key="1">
    <citation type="journal article" date="2014" name="Int. J. Syst. Evol. Microbiol.">
        <title>Complete genome of a new Firmicutes species belonging to the dominant human colonic microbiota ('Ruminococcus bicirculans') reveals two chromosomes and a selective capacity to utilize plant glucans.</title>
        <authorList>
            <consortium name="NISC Comparative Sequencing Program"/>
            <person name="Wegmann U."/>
            <person name="Louis P."/>
            <person name="Goesmann A."/>
            <person name="Henrissat B."/>
            <person name="Duncan S.H."/>
            <person name="Flint H.J."/>
        </authorList>
    </citation>
    <scope>NUCLEOTIDE SEQUENCE</scope>
    <source>
        <strain evidence="3">CGMCC 1.12707</strain>
    </source>
</reference>
<reference evidence="4" key="3">
    <citation type="submission" date="2016-11" db="EMBL/GenBank/DDBJ databases">
        <authorList>
            <person name="Jaros S."/>
            <person name="Januszkiewicz K."/>
            <person name="Wedrychowicz H."/>
        </authorList>
    </citation>
    <scope>NUCLEOTIDE SEQUENCE [LARGE SCALE GENOMIC DNA]</scope>
    <source>
        <strain evidence="4">DSM 27989</strain>
    </source>
</reference>
<dbReference type="Gene3D" id="2.60.120.40">
    <property type="match status" value="1"/>
</dbReference>
<evidence type="ECO:0000256" key="2">
    <source>
        <dbReference type="SAM" id="SignalP"/>
    </source>
</evidence>
<feature type="chain" id="PRO_5012793833" description="C1q domain-containing protein" evidence="2">
    <location>
        <begin position="18"/>
        <end position="247"/>
    </location>
</feature>
<dbReference type="STRING" id="1434701.SAMN05443634_102216"/>
<name>A0A1M6U5D3_9FLAO</name>
<feature type="signal peptide" evidence="2">
    <location>
        <begin position="1"/>
        <end position="17"/>
    </location>
</feature>
<feature type="region of interest" description="Disordered" evidence="1">
    <location>
        <begin position="43"/>
        <end position="63"/>
    </location>
</feature>
<dbReference type="EMBL" id="FRBH01000002">
    <property type="protein sequence ID" value="SHK64397.1"/>
    <property type="molecule type" value="Genomic_DNA"/>
</dbReference>
<dbReference type="SUPFAM" id="SSF49842">
    <property type="entry name" value="TNF-like"/>
    <property type="match status" value="1"/>
</dbReference>
<dbReference type="OrthoDB" id="1264562at2"/>
<evidence type="ECO:0008006" key="7">
    <source>
        <dbReference type="Google" id="ProtNLM"/>
    </source>
</evidence>
<dbReference type="EMBL" id="BMFL01000010">
    <property type="protein sequence ID" value="GGE99917.1"/>
    <property type="molecule type" value="Genomic_DNA"/>
</dbReference>
<evidence type="ECO:0000313" key="4">
    <source>
        <dbReference type="EMBL" id="SHK64397.1"/>
    </source>
</evidence>
<evidence type="ECO:0000313" key="6">
    <source>
        <dbReference type="Proteomes" id="UP000650994"/>
    </source>
</evidence>
<reference evidence="6" key="4">
    <citation type="journal article" date="2019" name="Int. J. Syst. Evol. Microbiol.">
        <title>The Global Catalogue of Microorganisms (GCM) 10K type strain sequencing project: providing services to taxonomists for standard genome sequencing and annotation.</title>
        <authorList>
            <consortium name="The Broad Institute Genomics Platform"/>
            <consortium name="The Broad Institute Genome Sequencing Center for Infectious Disease"/>
            <person name="Wu L."/>
            <person name="Ma J."/>
        </authorList>
    </citation>
    <scope>NUCLEOTIDE SEQUENCE [LARGE SCALE GENOMIC DNA]</scope>
    <source>
        <strain evidence="6">CGMCC 1.12707</strain>
    </source>
</reference>
<keyword evidence="2" id="KW-0732">Signal</keyword>
<keyword evidence="6" id="KW-1185">Reference proteome</keyword>
<reference evidence="5" key="2">
    <citation type="submission" date="2016-11" db="EMBL/GenBank/DDBJ databases">
        <authorList>
            <person name="Varghese N."/>
            <person name="Submissions S."/>
        </authorList>
    </citation>
    <scope>NUCLEOTIDE SEQUENCE [LARGE SCALE GENOMIC DNA]</scope>
    <source>
        <strain evidence="5">DSM 27989</strain>
    </source>
</reference>
<dbReference type="InterPro" id="IPR008983">
    <property type="entry name" value="Tumour_necrosis_fac-like_dom"/>
</dbReference>
<dbReference type="RefSeq" id="WP_072929610.1">
    <property type="nucleotide sequence ID" value="NZ_BMFL01000010.1"/>
</dbReference>
<dbReference type="AlphaFoldDB" id="A0A1M6U5D3"/>
<evidence type="ECO:0000313" key="5">
    <source>
        <dbReference type="Proteomes" id="UP000184120"/>
    </source>
</evidence>
<evidence type="ECO:0000313" key="3">
    <source>
        <dbReference type="EMBL" id="GGE99917.1"/>
    </source>
</evidence>